<gene>
    <name evidence="1" type="ORF">K1I37_04990</name>
</gene>
<dbReference type="InterPro" id="IPR052509">
    <property type="entry name" value="Metal_resp_DNA-bind_regulator"/>
</dbReference>
<dbReference type="RefSeq" id="WP_021298112.1">
    <property type="nucleotide sequence ID" value="NZ_AURB01000174.1"/>
</dbReference>
<dbReference type="STRING" id="1356854.N007_14850"/>
<dbReference type="Pfam" id="PF03551">
    <property type="entry name" value="PadR"/>
    <property type="match status" value="1"/>
</dbReference>
<dbReference type="InterPro" id="IPR036390">
    <property type="entry name" value="WH_DNA-bd_sf"/>
</dbReference>
<proteinExistence type="predicted"/>
<dbReference type="SUPFAM" id="SSF46785">
    <property type="entry name" value="Winged helix' DNA-binding domain"/>
    <property type="match status" value="1"/>
</dbReference>
<protein>
    <submittedName>
        <fullName evidence="1">PadR family transcriptional regulator</fullName>
    </submittedName>
</protein>
<dbReference type="EMBL" id="CP080467">
    <property type="protein sequence ID" value="UNO49868.1"/>
    <property type="molecule type" value="Genomic_DNA"/>
</dbReference>
<dbReference type="InterPro" id="IPR036388">
    <property type="entry name" value="WH-like_DNA-bd_sf"/>
</dbReference>
<dbReference type="AlphaFoldDB" id="T0BPU7"/>
<dbReference type="Proteomes" id="UP000829401">
    <property type="component" value="Chromosome"/>
</dbReference>
<accession>T0BPU7</accession>
<evidence type="ECO:0000313" key="1">
    <source>
        <dbReference type="EMBL" id="UNO49868.1"/>
    </source>
</evidence>
<reference evidence="2" key="1">
    <citation type="journal article" date="2022" name="G3 (Bethesda)">
        <title>Unveiling the complete genome sequence of Alicyclobacillus acidoterrestris DSM 3922T, a taint-producing strain.</title>
        <authorList>
            <person name="Leonardo I.C."/>
            <person name="Barreto Crespo M.T."/>
            <person name="Gaspar F.B."/>
        </authorList>
    </citation>
    <scope>NUCLEOTIDE SEQUENCE [LARGE SCALE GENOMIC DNA]</scope>
    <source>
        <strain evidence="2">DSM 3922</strain>
    </source>
</reference>
<sequence length="111" mass="13054">MRNERLRGYLDVILLSILSEGDSYGYDIVQQVNEQTHGALLLKEGSLYPALKRLEANRFIGGYWGTDKDTGPRRRYYSITERGKTHLKELKREWYAEQRMLSTFFGKVNFE</sequence>
<accession>A0A9E7CWN8</accession>
<dbReference type="Gene3D" id="1.10.10.10">
    <property type="entry name" value="Winged helix-like DNA-binding domain superfamily/Winged helix DNA-binding domain"/>
    <property type="match status" value="1"/>
</dbReference>
<dbReference type="OrthoDB" id="9808017at2"/>
<dbReference type="eggNOG" id="COG1695">
    <property type="taxonomic scope" value="Bacteria"/>
</dbReference>
<dbReference type="PANTHER" id="PTHR33169:SF14">
    <property type="entry name" value="TRANSCRIPTIONAL REGULATOR RV3488"/>
    <property type="match status" value="1"/>
</dbReference>
<dbReference type="InterPro" id="IPR005149">
    <property type="entry name" value="Tscrpt_reg_PadR_N"/>
</dbReference>
<keyword evidence="2" id="KW-1185">Reference proteome</keyword>
<dbReference type="KEGG" id="aaco:K1I37_04990"/>
<name>T0BPU7_ALIAG</name>
<organism evidence="1 2">
    <name type="scientific">Alicyclobacillus acidoterrestris (strain ATCC 49025 / DSM 3922 / CIP 106132 / NCIMB 13137 / GD3B)</name>
    <dbReference type="NCBI Taxonomy" id="1356854"/>
    <lineage>
        <taxon>Bacteria</taxon>
        <taxon>Bacillati</taxon>
        <taxon>Bacillota</taxon>
        <taxon>Bacilli</taxon>
        <taxon>Bacillales</taxon>
        <taxon>Alicyclobacillaceae</taxon>
        <taxon>Alicyclobacillus</taxon>
    </lineage>
</organism>
<dbReference type="PANTHER" id="PTHR33169">
    <property type="entry name" value="PADR-FAMILY TRANSCRIPTIONAL REGULATOR"/>
    <property type="match status" value="1"/>
</dbReference>
<evidence type="ECO:0000313" key="2">
    <source>
        <dbReference type="Proteomes" id="UP000829401"/>
    </source>
</evidence>